<gene>
    <name evidence="1" type="ORF">SAMN05421773_1054</name>
</gene>
<dbReference type="Proteomes" id="UP000199207">
    <property type="component" value="Unassembled WGS sequence"/>
</dbReference>
<evidence type="ECO:0000313" key="2">
    <source>
        <dbReference type="Proteomes" id="UP000199207"/>
    </source>
</evidence>
<keyword evidence="2" id="KW-1185">Reference proteome</keyword>
<sequence length="62" mass="7313">MRRPIRHRMDEFPILDPDPTRPYVPDTPALWHLGGRLLTTPRPARRTHYHLIPHGLAFHCVL</sequence>
<proteinExistence type="predicted"/>
<dbReference type="AlphaFoldDB" id="A0A1I1L928"/>
<accession>A0A1I1L928</accession>
<evidence type="ECO:0000313" key="1">
    <source>
        <dbReference type="EMBL" id="SFC66903.1"/>
    </source>
</evidence>
<name>A0A1I1L928_9ACTN</name>
<reference evidence="1 2" key="1">
    <citation type="submission" date="2016-10" db="EMBL/GenBank/DDBJ databases">
        <authorList>
            <person name="de Groot N.N."/>
        </authorList>
    </citation>
    <scope>NUCLEOTIDE SEQUENCE [LARGE SCALE GENOMIC DNA]</scope>
    <source>
        <strain evidence="1 2">CGMCC 4.5739</strain>
    </source>
</reference>
<dbReference type="RefSeq" id="WP_139238317.1">
    <property type="nucleotide sequence ID" value="NZ_FOLM01000005.1"/>
</dbReference>
<protein>
    <submittedName>
        <fullName evidence="1">Uncharacterized protein</fullName>
    </submittedName>
</protein>
<dbReference type="EMBL" id="FOLM01000005">
    <property type="protein sequence ID" value="SFC66903.1"/>
    <property type="molecule type" value="Genomic_DNA"/>
</dbReference>
<organism evidence="1 2">
    <name type="scientific">Streptomyces aidingensis</name>
    <dbReference type="NCBI Taxonomy" id="910347"/>
    <lineage>
        <taxon>Bacteria</taxon>
        <taxon>Bacillati</taxon>
        <taxon>Actinomycetota</taxon>
        <taxon>Actinomycetes</taxon>
        <taxon>Kitasatosporales</taxon>
        <taxon>Streptomycetaceae</taxon>
        <taxon>Streptomyces</taxon>
    </lineage>
</organism>